<comment type="cofactor">
    <cofactor evidence="1">
        <name>[4Fe-4S] cluster</name>
        <dbReference type="ChEBI" id="CHEBI:49883"/>
    </cofactor>
</comment>
<dbReference type="PANTHER" id="PTHR30352:SF5">
    <property type="entry name" value="PYRUVATE FORMATE-LYASE 1-ACTIVATING ENZYME"/>
    <property type="match status" value="1"/>
</dbReference>
<dbReference type="PROSITE" id="PS51918">
    <property type="entry name" value="RADICAL_SAM"/>
    <property type="match status" value="1"/>
</dbReference>
<keyword evidence="5" id="KW-0408">Iron</keyword>
<keyword evidence="8" id="KW-0456">Lyase</keyword>
<dbReference type="SUPFAM" id="SSF102114">
    <property type="entry name" value="Radical SAM enzymes"/>
    <property type="match status" value="1"/>
</dbReference>
<evidence type="ECO:0000256" key="1">
    <source>
        <dbReference type="ARBA" id="ARBA00001966"/>
    </source>
</evidence>
<evidence type="ECO:0000313" key="8">
    <source>
        <dbReference type="EMBL" id="VAW24080.1"/>
    </source>
</evidence>
<dbReference type="SFLD" id="SFLDG01101">
    <property type="entry name" value="Uncharacterised_Radical_SAM_Su"/>
    <property type="match status" value="1"/>
</dbReference>
<dbReference type="GO" id="GO:0051539">
    <property type="term" value="F:4 iron, 4 sulfur cluster binding"/>
    <property type="evidence" value="ECO:0007669"/>
    <property type="project" value="UniProtKB-KW"/>
</dbReference>
<gene>
    <name evidence="8" type="ORF">MNBD_BACTEROID01-2738</name>
</gene>
<evidence type="ECO:0000256" key="6">
    <source>
        <dbReference type="ARBA" id="ARBA00023014"/>
    </source>
</evidence>
<dbReference type="AlphaFoldDB" id="A0A3B0U4Y1"/>
<evidence type="ECO:0000256" key="4">
    <source>
        <dbReference type="ARBA" id="ARBA00022723"/>
    </source>
</evidence>
<dbReference type="PIRSF" id="PIRSF004869">
    <property type="entry name" value="PflX_prd"/>
    <property type="match status" value="1"/>
</dbReference>
<proteinExistence type="predicted"/>
<dbReference type="InterPro" id="IPR058240">
    <property type="entry name" value="rSAM_sf"/>
</dbReference>
<keyword evidence="3" id="KW-0949">S-adenosyl-L-methionine</keyword>
<accession>A0A3B0U4Y1</accession>
<keyword evidence="4" id="KW-0479">Metal-binding</keyword>
<dbReference type="Pfam" id="PF04055">
    <property type="entry name" value="Radical_SAM"/>
    <property type="match status" value="1"/>
</dbReference>
<dbReference type="SFLD" id="SFLDS00029">
    <property type="entry name" value="Radical_SAM"/>
    <property type="match status" value="1"/>
</dbReference>
<keyword evidence="8" id="KW-0670">Pyruvate</keyword>
<dbReference type="InterPro" id="IPR034457">
    <property type="entry name" value="Organic_radical-activating"/>
</dbReference>
<dbReference type="EMBL" id="UOEP01000204">
    <property type="protein sequence ID" value="VAW24080.1"/>
    <property type="molecule type" value="Genomic_DNA"/>
</dbReference>
<dbReference type="InterPro" id="IPR013785">
    <property type="entry name" value="Aldolase_TIM"/>
</dbReference>
<evidence type="ECO:0000259" key="7">
    <source>
        <dbReference type="PROSITE" id="PS51918"/>
    </source>
</evidence>
<evidence type="ECO:0000256" key="3">
    <source>
        <dbReference type="ARBA" id="ARBA00022691"/>
    </source>
</evidence>
<reference evidence="8" key="1">
    <citation type="submission" date="2018-06" db="EMBL/GenBank/DDBJ databases">
        <authorList>
            <person name="Zhirakovskaya E."/>
        </authorList>
    </citation>
    <scope>NUCLEOTIDE SEQUENCE</scope>
</reference>
<name>A0A3B0U4Y1_9ZZZZ</name>
<dbReference type="InterPro" id="IPR027596">
    <property type="entry name" value="AmmeMemoSam_rS"/>
</dbReference>
<keyword evidence="2" id="KW-0004">4Fe-4S</keyword>
<organism evidence="8">
    <name type="scientific">hydrothermal vent metagenome</name>
    <dbReference type="NCBI Taxonomy" id="652676"/>
    <lineage>
        <taxon>unclassified sequences</taxon>
        <taxon>metagenomes</taxon>
        <taxon>ecological metagenomes</taxon>
    </lineage>
</organism>
<dbReference type="NCBIfam" id="TIGR04337">
    <property type="entry name" value="AmmeMemoSam_rS"/>
    <property type="match status" value="1"/>
</dbReference>
<dbReference type="InterPro" id="IPR007197">
    <property type="entry name" value="rSAM"/>
</dbReference>
<dbReference type="GO" id="GO:0016829">
    <property type="term" value="F:lyase activity"/>
    <property type="evidence" value="ECO:0007669"/>
    <property type="project" value="UniProtKB-KW"/>
</dbReference>
<keyword evidence="6" id="KW-0411">Iron-sulfur</keyword>
<protein>
    <submittedName>
        <fullName evidence="8">COG1180: Radical SAM, Pyruvate-formate lyase-activating enzyme like</fullName>
    </submittedName>
</protein>
<dbReference type="GO" id="GO:0046872">
    <property type="term" value="F:metal ion binding"/>
    <property type="evidence" value="ECO:0007669"/>
    <property type="project" value="UniProtKB-KW"/>
</dbReference>
<sequence length="375" mass="42141">MRGRRINKREFIKLGLLCTGGLICKNGWANSPVMNKKLSKWSREAVFYAQTPRGIRCQICPNECDLKEREVSDCHNRIVKGGKLYTMAFGNPCAVHIDPVEKKPLYHFLPQSKALSIATAGCNLACLNCQNWTISQVSPEKTRNFDLMPGAVVESAVKHQCESIAYTYSEPITFYEYVTETSKIARQEGVRNILVSNGYINEKPLRELCKVIDAANIDLKAFSDDIYLKLCNGKLDPILNTLKIMKEENVWLEITNLVVPEWTDDLDMIKRMCGWLAENGFQDTPLHFSRFYPKHKLLRLPSTPVTVLNKARSSAVGSGLKYVFTDNVPGSEFSNTFCPKCKKIVIGRRGFAIIGNNLENGKCSACGEPIAGVWE</sequence>
<evidence type="ECO:0000256" key="5">
    <source>
        <dbReference type="ARBA" id="ARBA00023004"/>
    </source>
</evidence>
<feature type="domain" description="Radical SAM core" evidence="7">
    <location>
        <begin position="107"/>
        <end position="321"/>
    </location>
</feature>
<dbReference type="Gene3D" id="3.20.20.70">
    <property type="entry name" value="Aldolase class I"/>
    <property type="match status" value="1"/>
</dbReference>
<dbReference type="InterPro" id="IPR016431">
    <property type="entry name" value="Pyrv-formate_lyase-activ_prd"/>
</dbReference>
<dbReference type="PANTHER" id="PTHR30352">
    <property type="entry name" value="PYRUVATE FORMATE-LYASE-ACTIVATING ENZYME"/>
    <property type="match status" value="1"/>
</dbReference>
<evidence type="ECO:0000256" key="2">
    <source>
        <dbReference type="ARBA" id="ARBA00022485"/>
    </source>
</evidence>
<dbReference type="CDD" id="cd01335">
    <property type="entry name" value="Radical_SAM"/>
    <property type="match status" value="1"/>
</dbReference>